<protein>
    <submittedName>
        <fullName evidence="2">Uncharacterized protein</fullName>
    </submittedName>
</protein>
<evidence type="ECO:0000313" key="3">
    <source>
        <dbReference type="Proteomes" id="UP000016570"/>
    </source>
</evidence>
<sequence length="219" mass="24137">MDNQEIRKKVKDYFLKACSRLNRTRYAQESAYVDALIGRLDGVLDFGDGNGFIEFTSTIVADRGAGCAESLYGADFSIVFQSENVSEPIHKAILSQAKNGTVEGLPKNEVTRLGDQCKKMARFTNHYIVLEAPDEDGAIPTIRIGTPFSKSWGKNRIGLDDYFLDLVLSCKHGDKRKDFVGAVTNSKLAGLTVDVNGIEYTPTPKPRKKNKRNPGNSLG</sequence>
<gene>
    <name evidence="2" type="ORF">VPR01S_08_00060</name>
</gene>
<organism evidence="2 3">
    <name type="scientific">Vibrio proteolyticus NBRC 13287</name>
    <dbReference type="NCBI Taxonomy" id="1219065"/>
    <lineage>
        <taxon>Bacteria</taxon>
        <taxon>Pseudomonadati</taxon>
        <taxon>Pseudomonadota</taxon>
        <taxon>Gammaproteobacteria</taxon>
        <taxon>Vibrionales</taxon>
        <taxon>Vibrionaceae</taxon>
        <taxon>Vibrio</taxon>
    </lineage>
</organism>
<name>U3A260_VIBPR</name>
<reference evidence="2 3" key="1">
    <citation type="submission" date="2013-09" db="EMBL/GenBank/DDBJ databases">
        <title>Whole genome shotgun sequence of Vibrio proteolyticus NBRC 13287.</title>
        <authorList>
            <person name="Isaki S."/>
            <person name="Hosoyama A."/>
            <person name="Numata M."/>
            <person name="Hashimoto M."/>
            <person name="Hosoyama Y."/>
            <person name="Tsuchikane K."/>
            <person name="Noguchi M."/>
            <person name="Hirakata S."/>
            <person name="Ichikawa N."/>
            <person name="Ohji S."/>
            <person name="Yamazoe A."/>
            <person name="Fujita N."/>
        </authorList>
    </citation>
    <scope>NUCLEOTIDE SEQUENCE [LARGE SCALE GENOMIC DNA]</scope>
    <source>
        <strain evidence="2 3">NBRC 13287</strain>
    </source>
</reference>
<accession>U3A260</accession>
<comment type="caution">
    <text evidence="2">The sequence shown here is derived from an EMBL/GenBank/DDBJ whole genome shotgun (WGS) entry which is preliminary data.</text>
</comment>
<feature type="region of interest" description="Disordered" evidence="1">
    <location>
        <begin position="199"/>
        <end position="219"/>
    </location>
</feature>
<evidence type="ECO:0000256" key="1">
    <source>
        <dbReference type="SAM" id="MobiDB-lite"/>
    </source>
</evidence>
<dbReference type="AlphaFoldDB" id="U3A260"/>
<dbReference type="Proteomes" id="UP000016570">
    <property type="component" value="Unassembled WGS sequence"/>
</dbReference>
<proteinExistence type="predicted"/>
<dbReference type="EMBL" id="BATJ01000008">
    <property type="protein sequence ID" value="GAD67422.1"/>
    <property type="molecule type" value="Genomic_DNA"/>
</dbReference>
<dbReference type="RefSeq" id="WP_021705397.1">
    <property type="nucleotide sequence ID" value="NZ_BATJ01000008.1"/>
</dbReference>
<evidence type="ECO:0000313" key="2">
    <source>
        <dbReference type="EMBL" id="GAD67422.1"/>
    </source>
</evidence>
<keyword evidence="3" id="KW-1185">Reference proteome</keyword>